<dbReference type="Gene3D" id="1.20.1260.100">
    <property type="entry name" value="TspO/MBR protein"/>
    <property type="match status" value="1"/>
</dbReference>
<feature type="transmembrane region" description="Helical" evidence="6">
    <location>
        <begin position="77"/>
        <end position="97"/>
    </location>
</feature>
<evidence type="ECO:0000313" key="7">
    <source>
        <dbReference type="EnsemblProtists" id="EOD18137"/>
    </source>
</evidence>
<feature type="transmembrane region" description="Helical" evidence="6">
    <location>
        <begin position="19"/>
        <end position="40"/>
    </location>
</feature>
<dbReference type="PIRSF" id="PIRSF005859">
    <property type="entry name" value="PBR"/>
    <property type="match status" value="1"/>
</dbReference>
<organism evidence="7 8">
    <name type="scientific">Emiliania huxleyi (strain CCMP1516)</name>
    <dbReference type="NCBI Taxonomy" id="280463"/>
    <lineage>
        <taxon>Eukaryota</taxon>
        <taxon>Haptista</taxon>
        <taxon>Haptophyta</taxon>
        <taxon>Prymnesiophyceae</taxon>
        <taxon>Isochrysidales</taxon>
        <taxon>Noelaerhabdaceae</taxon>
        <taxon>Emiliania</taxon>
    </lineage>
</organism>
<feature type="transmembrane region" description="Helical" evidence="6">
    <location>
        <begin position="47"/>
        <end position="65"/>
    </location>
</feature>
<accession>A0A0D3J3Q2</accession>
<keyword evidence="8" id="KW-1185">Reference proteome</keyword>
<evidence type="ECO:0000256" key="1">
    <source>
        <dbReference type="ARBA" id="ARBA00004141"/>
    </source>
</evidence>
<dbReference type="GO" id="GO:0033013">
    <property type="term" value="P:tetrapyrrole metabolic process"/>
    <property type="evidence" value="ECO:0007669"/>
    <property type="project" value="UniProtKB-ARBA"/>
</dbReference>
<reference evidence="7" key="2">
    <citation type="submission" date="2024-10" db="UniProtKB">
        <authorList>
            <consortium name="EnsemblProtists"/>
        </authorList>
    </citation>
    <scope>IDENTIFICATION</scope>
</reference>
<evidence type="ECO:0000313" key="8">
    <source>
        <dbReference type="Proteomes" id="UP000013827"/>
    </source>
</evidence>
<evidence type="ECO:0000256" key="2">
    <source>
        <dbReference type="ARBA" id="ARBA00007524"/>
    </source>
</evidence>
<keyword evidence="5 6" id="KW-0472">Membrane</keyword>
<dbReference type="RefSeq" id="XP_005770566.1">
    <property type="nucleotide sequence ID" value="XM_005770509.1"/>
</dbReference>
<keyword evidence="4 6" id="KW-1133">Transmembrane helix</keyword>
<evidence type="ECO:0000256" key="3">
    <source>
        <dbReference type="ARBA" id="ARBA00022692"/>
    </source>
</evidence>
<dbReference type="GeneID" id="19046138"/>
<evidence type="ECO:0000256" key="4">
    <source>
        <dbReference type="ARBA" id="ARBA00022989"/>
    </source>
</evidence>
<keyword evidence="3 6" id="KW-0812">Transmembrane</keyword>
<comment type="similarity">
    <text evidence="2">Belongs to the TspO/BZRP family.</text>
</comment>
<dbReference type="GO" id="GO:0016020">
    <property type="term" value="C:membrane"/>
    <property type="evidence" value="ECO:0007669"/>
    <property type="project" value="UniProtKB-SubCell"/>
</dbReference>
<dbReference type="EnsemblProtists" id="EOD18137">
    <property type="protein sequence ID" value="EOD18137"/>
    <property type="gene ID" value="EMIHUDRAFT_56545"/>
</dbReference>
<evidence type="ECO:0000256" key="5">
    <source>
        <dbReference type="ARBA" id="ARBA00023136"/>
    </source>
</evidence>
<dbReference type="PANTHER" id="PTHR10057">
    <property type="entry name" value="PERIPHERAL-TYPE BENZODIAZEPINE RECEPTOR"/>
    <property type="match status" value="1"/>
</dbReference>
<comment type="subcellular location">
    <subcellularLocation>
        <location evidence="1">Membrane</location>
        <topology evidence="1">Multi-pass membrane protein</topology>
    </subcellularLocation>
</comment>
<name>A0A0D3J3Q2_EMIH1</name>
<dbReference type="InterPro" id="IPR004307">
    <property type="entry name" value="TspO_MBR"/>
</dbReference>
<dbReference type="Proteomes" id="UP000013827">
    <property type="component" value="Unassembled WGS sequence"/>
</dbReference>
<feature type="transmembrane region" description="Helical" evidence="6">
    <location>
        <begin position="104"/>
        <end position="125"/>
    </location>
</feature>
<dbReference type="HOGENOM" id="CLU_137721_0_0_1"/>
<dbReference type="Pfam" id="PF03073">
    <property type="entry name" value="TspO_MBR"/>
    <property type="match status" value="1"/>
</dbReference>
<dbReference type="KEGG" id="ehx:EMIHUDRAFT_56545"/>
<proteinExistence type="inferred from homology"/>
<sequence>KRTATPAETIRPSWTPPGIAFPFIWLTITALRAASSLVVFKATGRVLCSPALLVLALHLCVGDTWNCVTNVEQRKGVSAVGVLAVWTSVVAAVKAFYDVAPAAGLILAPSAVWISIASVLTWTIWRINPPLQPLYPRRSDASDA</sequence>
<dbReference type="PaxDb" id="2903-EOD18137"/>
<dbReference type="AlphaFoldDB" id="A0A0D3J3Q2"/>
<reference evidence="8" key="1">
    <citation type="journal article" date="2013" name="Nature">
        <title>Pan genome of the phytoplankton Emiliania underpins its global distribution.</title>
        <authorList>
            <person name="Read B.A."/>
            <person name="Kegel J."/>
            <person name="Klute M.J."/>
            <person name="Kuo A."/>
            <person name="Lefebvre S.C."/>
            <person name="Maumus F."/>
            <person name="Mayer C."/>
            <person name="Miller J."/>
            <person name="Monier A."/>
            <person name="Salamov A."/>
            <person name="Young J."/>
            <person name="Aguilar M."/>
            <person name="Claverie J.M."/>
            <person name="Frickenhaus S."/>
            <person name="Gonzalez K."/>
            <person name="Herman E.K."/>
            <person name="Lin Y.C."/>
            <person name="Napier J."/>
            <person name="Ogata H."/>
            <person name="Sarno A.F."/>
            <person name="Shmutz J."/>
            <person name="Schroeder D."/>
            <person name="de Vargas C."/>
            <person name="Verret F."/>
            <person name="von Dassow P."/>
            <person name="Valentin K."/>
            <person name="Van de Peer Y."/>
            <person name="Wheeler G."/>
            <person name="Dacks J.B."/>
            <person name="Delwiche C.F."/>
            <person name="Dyhrman S.T."/>
            <person name="Glockner G."/>
            <person name="John U."/>
            <person name="Richards T."/>
            <person name="Worden A.Z."/>
            <person name="Zhang X."/>
            <person name="Grigoriev I.V."/>
            <person name="Allen A.E."/>
            <person name="Bidle K."/>
            <person name="Borodovsky M."/>
            <person name="Bowler C."/>
            <person name="Brownlee C."/>
            <person name="Cock J.M."/>
            <person name="Elias M."/>
            <person name="Gladyshev V.N."/>
            <person name="Groth M."/>
            <person name="Guda C."/>
            <person name="Hadaegh A."/>
            <person name="Iglesias-Rodriguez M.D."/>
            <person name="Jenkins J."/>
            <person name="Jones B.M."/>
            <person name="Lawson T."/>
            <person name="Leese F."/>
            <person name="Lindquist E."/>
            <person name="Lobanov A."/>
            <person name="Lomsadze A."/>
            <person name="Malik S.B."/>
            <person name="Marsh M.E."/>
            <person name="Mackinder L."/>
            <person name="Mock T."/>
            <person name="Mueller-Roeber B."/>
            <person name="Pagarete A."/>
            <person name="Parker M."/>
            <person name="Probert I."/>
            <person name="Quesneville H."/>
            <person name="Raines C."/>
            <person name="Rensing S.A."/>
            <person name="Riano-Pachon D.M."/>
            <person name="Richier S."/>
            <person name="Rokitta S."/>
            <person name="Shiraiwa Y."/>
            <person name="Soanes D.M."/>
            <person name="van der Giezen M."/>
            <person name="Wahlund T.M."/>
            <person name="Williams B."/>
            <person name="Wilson W."/>
            <person name="Wolfe G."/>
            <person name="Wurch L.L."/>
        </authorList>
    </citation>
    <scope>NUCLEOTIDE SEQUENCE</scope>
</reference>
<evidence type="ECO:0008006" key="9">
    <source>
        <dbReference type="Google" id="ProtNLM"/>
    </source>
</evidence>
<evidence type="ECO:0000256" key="6">
    <source>
        <dbReference type="SAM" id="Phobius"/>
    </source>
</evidence>
<dbReference type="InterPro" id="IPR038330">
    <property type="entry name" value="TspO/MBR-related_sf"/>
</dbReference>
<dbReference type="PANTHER" id="PTHR10057:SF0">
    <property type="entry name" value="TRANSLOCATOR PROTEIN"/>
    <property type="match status" value="1"/>
</dbReference>
<protein>
    <recommendedName>
        <fullName evidence="9">Tryptophan-rich sensory protein</fullName>
    </recommendedName>
</protein>
<dbReference type="eggNOG" id="ENOG502S3PT">
    <property type="taxonomic scope" value="Eukaryota"/>
</dbReference>
<dbReference type="OMA" id="KPVWQPP"/>
<dbReference type="CDD" id="cd15904">
    <property type="entry name" value="TSPO_MBR"/>
    <property type="match status" value="1"/>
</dbReference>